<name>A0A9P5XHG9_9AGAR</name>
<organism evidence="3 4">
    <name type="scientific">Macrolepiota fuliginosa MF-IS2</name>
    <dbReference type="NCBI Taxonomy" id="1400762"/>
    <lineage>
        <taxon>Eukaryota</taxon>
        <taxon>Fungi</taxon>
        <taxon>Dikarya</taxon>
        <taxon>Basidiomycota</taxon>
        <taxon>Agaricomycotina</taxon>
        <taxon>Agaricomycetes</taxon>
        <taxon>Agaricomycetidae</taxon>
        <taxon>Agaricales</taxon>
        <taxon>Agaricineae</taxon>
        <taxon>Agaricaceae</taxon>
        <taxon>Macrolepiota</taxon>
    </lineage>
</organism>
<dbReference type="AlphaFoldDB" id="A0A9P5XHG9"/>
<comment type="caution">
    <text evidence="3">The sequence shown here is derived from an EMBL/GenBank/DDBJ whole genome shotgun (WGS) entry which is preliminary data.</text>
</comment>
<feature type="compositionally biased region" description="Low complexity" evidence="1">
    <location>
        <begin position="262"/>
        <end position="274"/>
    </location>
</feature>
<feature type="region of interest" description="Disordered" evidence="1">
    <location>
        <begin position="262"/>
        <end position="285"/>
    </location>
</feature>
<feature type="region of interest" description="Disordered" evidence="1">
    <location>
        <begin position="151"/>
        <end position="171"/>
    </location>
</feature>
<evidence type="ECO:0000256" key="2">
    <source>
        <dbReference type="SAM" id="Phobius"/>
    </source>
</evidence>
<keyword evidence="2" id="KW-0812">Transmembrane</keyword>
<dbReference type="Proteomes" id="UP000807342">
    <property type="component" value="Unassembled WGS sequence"/>
</dbReference>
<evidence type="ECO:0000313" key="4">
    <source>
        <dbReference type="Proteomes" id="UP000807342"/>
    </source>
</evidence>
<feature type="transmembrane region" description="Helical" evidence="2">
    <location>
        <begin position="176"/>
        <end position="201"/>
    </location>
</feature>
<evidence type="ECO:0000256" key="1">
    <source>
        <dbReference type="SAM" id="MobiDB-lite"/>
    </source>
</evidence>
<evidence type="ECO:0000313" key="3">
    <source>
        <dbReference type="EMBL" id="KAF9451003.1"/>
    </source>
</evidence>
<protein>
    <submittedName>
        <fullName evidence="3">Uncharacterized protein</fullName>
    </submittedName>
</protein>
<proteinExistence type="predicted"/>
<accession>A0A9P5XHG9</accession>
<keyword evidence="4" id="KW-1185">Reference proteome</keyword>
<reference evidence="3" key="1">
    <citation type="submission" date="2020-11" db="EMBL/GenBank/DDBJ databases">
        <authorList>
            <consortium name="DOE Joint Genome Institute"/>
            <person name="Ahrendt S."/>
            <person name="Riley R."/>
            <person name="Andreopoulos W."/>
            <person name="Labutti K."/>
            <person name="Pangilinan J."/>
            <person name="Ruiz-Duenas F.J."/>
            <person name="Barrasa J.M."/>
            <person name="Sanchez-Garcia M."/>
            <person name="Camarero S."/>
            <person name="Miyauchi S."/>
            <person name="Serrano A."/>
            <person name="Linde D."/>
            <person name="Babiker R."/>
            <person name="Drula E."/>
            <person name="Ayuso-Fernandez I."/>
            <person name="Pacheco R."/>
            <person name="Padilla G."/>
            <person name="Ferreira P."/>
            <person name="Barriuso J."/>
            <person name="Kellner H."/>
            <person name="Castanera R."/>
            <person name="Alfaro M."/>
            <person name="Ramirez L."/>
            <person name="Pisabarro A.G."/>
            <person name="Kuo A."/>
            <person name="Tritt A."/>
            <person name="Lipzen A."/>
            <person name="He G."/>
            <person name="Yan M."/>
            <person name="Ng V."/>
            <person name="Cullen D."/>
            <person name="Martin F."/>
            <person name="Rosso M.-N."/>
            <person name="Henrissat B."/>
            <person name="Hibbett D."/>
            <person name="Martinez A.T."/>
            <person name="Grigoriev I.V."/>
        </authorList>
    </citation>
    <scope>NUCLEOTIDE SEQUENCE</scope>
    <source>
        <strain evidence="3">MF-IS2</strain>
    </source>
</reference>
<keyword evidence="2" id="KW-1133">Transmembrane helix</keyword>
<keyword evidence="2" id="KW-0472">Membrane</keyword>
<dbReference type="OrthoDB" id="3359616at2759"/>
<sequence>MVVYRNQTYDDSDASFRYGGAYWHVEYWNVSTAVAGGKYHFSNAADAIVTFQFPVPAIAFHYYGLLRQDKNPGINKICADCNPNTNGTEINTGDSTGNVDPVNPQPILLYSERFDTAGIHTITLWNIPDPSISGAGSRISLDRFELEVDSATATQTSANPTSTSPTNSSNGSGVSVGALVGAIVGGNAVLFLLAFGLWFWWSRRQEKRKGPRPVFEVDSGGTVDPTAQFLRGSMALSTSSTAGYSSVPMSDYGMTLYSEMDASPPSYSASTSYTMGPRDMKRTSS</sequence>
<gene>
    <name evidence="3" type="ORF">P691DRAFT_773487</name>
</gene>
<dbReference type="EMBL" id="MU151093">
    <property type="protein sequence ID" value="KAF9451003.1"/>
    <property type="molecule type" value="Genomic_DNA"/>
</dbReference>